<dbReference type="GO" id="GO:0004930">
    <property type="term" value="F:G protein-coupled receptor activity"/>
    <property type="evidence" value="ECO:0007669"/>
    <property type="project" value="InterPro"/>
</dbReference>
<dbReference type="Pfam" id="PF00001">
    <property type="entry name" value="7tm_1"/>
    <property type="match status" value="1"/>
</dbReference>
<keyword evidence="4 5" id="KW-0472">Membrane</keyword>
<organism evidence="7 8">
    <name type="scientific">Bugula neritina</name>
    <name type="common">Brown bryozoan</name>
    <name type="synonym">Sertularia neritina</name>
    <dbReference type="NCBI Taxonomy" id="10212"/>
    <lineage>
        <taxon>Eukaryota</taxon>
        <taxon>Metazoa</taxon>
        <taxon>Spiralia</taxon>
        <taxon>Lophotrochozoa</taxon>
        <taxon>Bryozoa</taxon>
        <taxon>Gymnolaemata</taxon>
        <taxon>Cheilostomatida</taxon>
        <taxon>Flustrina</taxon>
        <taxon>Buguloidea</taxon>
        <taxon>Bugulidae</taxon>
        <taxon>Bugula</taxon>
    </lineage>
</organism>
<proteinExistence type="predicted"/>
<feature type="transmembrane region" description="Helical" evidence="5">
    <location>
        <begin position="103"/>
        <end position="121"/>
    </location>
</feature>
<feature type="transmembrane region" description="Helical" evidence="5">
    <location>
        <begin position="60"/>
        <end position="82"/>
    </location>
</feature>
<keyword evidence="3 5" id="KW-1133">Transmembrane helix</keyword>
<evidence type="ECO:0000256" key="4">
    <source>
        <dbReference type="ARBA" id="ARBA00023136"/>
    </source>
</evidence>
<feature type="transmembrane region" description="Helical" evidence="5">
    <location>
        <begin position="312"/>
        <end position="331"/>
    </location>
</feature>
<sequence length="360" mass="41293">MQTDAIPMTKSISNLMLPESHTPLPLNSSTTDVSRQLSRIQSNVTWEENFYETTRLITGLYLFPVFCVAGIIGNMLAFIVFVRAKQKSSTNIYLTTLALSDTFKLLCDFLYFITVLLEYIGKSDASDTVFGTLYPYAHYILNFSVCNTAWLTVSVAIERYIYMKWPERAVTMCTITRAKITCCVVWLSSMLIAVPFVLRYQKTTENFNGTLSVTDLWSDKNFTTPFVLFQNIIRSLVPLMVLVIVNGWIIKELWKMSRRGYRRPLDCKNRVTIMLVAIIIAFLVCVTPDAIISLKNFGYADATYLVRGIREITDLLLCLNSAINFFLYFGFNKVFRDNFKQVFCKRPPYEHVSIKEDGVT</sequence>
<reference evidence="7" key="1">
    <citation type="submission" date="2020-06" db="EMBL/GenBank/DDBJ databases">
        <title>Draft genome of Bugula neritina, a colonial animal packing powerful symbionts and potential medicines.</title>
        <authorList>
            <person name="Rayko M."/>
        </authorList>
    </citation>
    <scope>NUCLEOTIDE SEQUENCE [LARGE SCALE GENOMIC DNA]</scope>
    <source>
        <strain evidence="7">Kwan_BN1</strain>
    </source>
</reference>
<name>A0A7J7J114_BUGNE</name>
<dbReference type="Proteomes" id="UP000593567">
    <property type="component" value="Unassembled WGS sequence"/>
</dbReference>
<dbReference type="PRINTS" id="PR00237">
    <property type="entry name" value="GPCRRHODOPSN"/>
</dbReference>
<dbReference type="GO" id="GO:0016020">
    <property type="term" value="C:membrane"/>
    <property type="evidence" value="ECO:0007669"/>
    <property type="project" value="UniProtKB-SubCell"/>
</dbReference>
<dbReference type="InterPro" id="IPR000276">
    <property type="entry name" value="GPCR_Rhodpsn"/>
</dbReference>
<dbReference type="EMBL" id="VXIV02003252">
    <property type="protein sequence ID" value="KAF6019138.1"/>
    <property type="molecule type" value="Genomic_DNA"/>
</dbReference>
<feature type="transmembrane region" description="Helical" evidence="5">
    <location>
        <begin position="232"/>
        <end position="250"/>
    </location>
</feature>
<gene>
    <name evidence="7" type="ORF">EB796_022555</name>
</gene>
<feature type="transmembrane region" description="Helical" evidence="5">
    <location>
        <begin position="178"/>
        <end position="198"/>
    </location>
</feature>
<evidence type="ECO:0000313" key="8">
    <source>
        <dbReference type="Proteomes" id="UP000593567"/>
    </source>
</evidence>
<dbReference type="PANTHER" id="PTHR46641">
    <property type="entry name" value="FMRFAMIDE RECEPTOR-RELATED"/>
    <property type="match status" value="1"/>
</dbReference>
<evidence type="ECO:0000313" key="7">
    <source>
        <dbReference type="EMBL" id="KAF6019138.1"/>
    </source>
</evidence>
<dbReference type="InterPro" id="IPR052954">
    <property type="entry name" value="GPCR-Ligand_Int"/>
</dbReference>
<evidence type="ECO:0000259" key="6">
    <source>
        <dbReference type="PROSITE" id="PS50262"/>
    </source>
</evidence>
<evidence type="ECO:0000256" key="2">
    <source>
        <dbReference type="ARBA" id="ARBA00022692"/>
    </source>
</evidence>
<dbReference type="PROSITE" id="PS50262">
    <property type="entry name" value="G_PROTEIN_RECEP_F1_2"/>
    <property type="match status" value="1"/>
</dbReference>
<comment type="subcellular location">
    <subcellularLocation>
        <location evidence="1">Membrane</location>
    </subcellularLocation>
</comment>
<evidence type="ECO:0000256" key="1">
    <source>
        <dbReference type="ARBA" id="ARBA00004370"/>
    </source>
</evidence>
<accession>A0A7J7J114</accession>
<dbReference type="AlphaFoldDB" id="A0A7J7J114"/>
<dbReference type="CDD" id="cd14978">
    <property type="entry name" value="7tmA_FMRFamide_R-like"/>
    <property type="match status" value="1"/>
</dbReference>
<evidence type="ECO:0000256" key="3">
    <source>
        <dbReference type="ARBA" id="ARBA00022989"/>
    </source>
</evidence>
<dbReference type="SUPFAM" id="SSF81321">
    <property type="entry name" value="Family A G protein-coupled receptor-like"/>
    <property type="match status" value="1"/>
</dbReference>
<feature type="domain" description="G-protein coupled receptors family 1 profile" evidence="6">
    <location>
        <begin position="73"/>
        <end position="328"/>
    </location>
</feature>
<evidence type="ECO:0000256" key="5">
    <source>
        <dbReference type="SAM" id="Phobius"/>
    </source>
</evidence>
<dbReference type="PANTHER" id="PTHR46641:SF2">
    <property type="entry name" value="FMRFAMIDE RECEPTOR"/>
    <property type="match status" value="1"/>
</dbReference>
<comment type="caution">
    <text evidence="7">The sequence shown here is derived from an EMBL/GenBank/DDBJ whole genome shotgun (WGS) entry which is preliminary data.</text>
</comment>
<dbReference type="InterPro" id="IPR017452">
    <property type="entry name" value="GPCR_Rhodpsn_7TM"/>
</dbReference>
<keyword evidence="2 5" id="KW-0812">Transmembrane</keyword>
<keyword evidence="8" id="KW-1185">Reference proteome</keyword>
<protein>
    <recommendedName>
        <fullName evidence="6">G-protein coupled receptors family 1 profile domain-containing protein</fullName>
    </recommendedName>
</protein>
<feature type="transmembrane region" description="Helical" evidence="5">
    <location>
        <begin position="136"/>
        <end position="157"/>
    </location>
</feature>
<feature type="transmembrane region" description="Helical" evidence="5">
    <location>
        <begin position="271"/>
        <end position="292"/>
    </location>
</feature>
<dbReference type="OrthoDB" id="10011262at2759"/>
<dbReference type="Gene3D" id="1.20.1070.10">
    <property type="entry name" value="Rhodopsin 7-helix transmembrane proteins"/>
    <property type="match status" value="1"/>
</dbReference>